<sequence length="187" mass="20541">MRKPALSSPEFSNQVHGTETARHVLHSNSRVLFCLKSGSTSGGRLLIIATAPKAHQDEDTLQRYAFATSLYPRLLIEPPTSALCAHAAKSNSNGYQQTCSMPHVAGRIESFCQSRCEYLMRNLYFAWWRSRFASPEGRLQQSLYEDRGALAKYAVECATLVLANLGSGGTLPLLVGRINRDIHGGDG</sequence>
<dbReference type="Proteomes" id="UP000663193">
    <property type="component" value="Chromosome 7"/>
</dbReference>
<accession>A0A7U2HZ15</accession>
<proteinExistence type="predicted"/>
<dbReference type="AlphaFoldDB" id="A0A7U2HZ15"/>
<protein>
    <submittedName>
        <fullName evidence="1">Uncharacterized protein</fullName>
    </submittedName>
</protein>
<dbReference type="EMBL" id="CP069029">
    <property type="protein sequence ID" value="QRC97155.1"/>
    <property type="molecule type" value="Genomic_DNA"/>
</dbReference>
<name>A0A7U2HZ15_PHANO</name>
<dbReference type="VEuPathDB" id="FungiDB:JI435_410200"/>
<organism evidence="1 2">
    <name type="scientific">Phaeosphaeria nodorum (strain SN15 / ATCC MYA-4574 / FGSC 10173)</name>
    <name type="common">Glume blotch fungus</name>
    <name type="synonym">Parastagonospora nodorum</name>
    <dbReference type="NCBI Taxonomy" id="321614"/>
    <lineage>
        <taxon>Eukaryota</taxon>
        <taxon>Fungi</taxon>
        <taxon>Dikarya</taxon>
        <taxon>Ascomycota</taxon>
        <taxon>Pezizomycotina</taxon>
        <taxon>Dothideomycetes</taxon>
        <taxon>Pleosporomycetidae</taxon>
        <taxon>Pleosporales</taxon>
        <taxon>Pleosporineae</taxon>
        <taxon>Phaeosphaeriaceae</taxon>
        <taxon>Parastagonospora</taxon>
    </lineage>
</organism>
<evidence type="ECO:0000313" key="1">
    <source>
        <dbReference type="EMBL" id="QRC97155.1"/>
    </source>
</evidence>
<keyword evidence="2" id="KW-1185">Reference proteome</keyword>
<evidence type="ECO:0000313" key="2">
    <source>
        <dbReference type="Proteomes" id="UP000663193"/>
    </source>
</evidence>
<gene>
    <name evidence="1" type="ORF">JI435_410200</name>
</gene>
<reference evidence="2" key="1">
    <citation type="journal article" date="2021" name="BMC Genomics">
        <title>Chromosome-level genome assembly and manually-curated proteome of model necrotroph Parastagonospora nodorum Sn15 reveals a genome-wide trove of candidate effector homologs, and redundancy of virulence-related functions within an accessory chromosome.</title>
        <authorList>
            <person name="Bertazzoni S."/>
            <person name="Jones D.A.B."/>
            <person name="Phan H.T."/>
            <person name="Tan K.-C."/>
            <person name="Hane J.K."/>
        </authorList>
    </citation>
    <scope>NUCLEOTIDE SEQUENCE [LARGE SCALE GENOMIC DNA]</scope>
    <source>
        <strain evidence="2">SN15 / ATCC MYA-4574 / FGSC 10173)</strain>
    </source>
</reference>